<feature type="domain" description="Inhibitor I9" evidence="9">
    <location>
        <begin position="26"/>
        <end position="96"/>
    </location>
</feature>
<dbReference type="CDD" id="cd04077">
    <property type="entry name" value="Peptidases_S8_PCSK9_ProteinaseK_like"/>
    <property type="match status" value="1"/>
</dbReference>
<evidence type="ECO:0000256" key="5">
    <source>
        <dbReference type="PROSITE-ProRule" id="PRU01240"/>
    </source>
</evidence>
<dbReference type="STRING" id="796925.A0A137P3E9"/>
<dbReference type="Gene3D" id="3.40.50.200">
    <property type="entry name" value="Peptidase S8/S53 domain"/>
    <property type="match status" value="1"/>
</dbReference>
<dbReference type="AlphaFoldDB" id="A0A137P3E9"/>
<evidence type="ECO:0000256" key="7">
    <source>
        <dbReference type="SAM" id="SignalP"/>
    </source>
</evidence>
<keyword evidence="4 5" id="KW-0720">Serine protease</keyword>
<evidence type="ECO:0000313" key="10">
    <source>
        <dbReference type="EMBL" id="KXN69441.1"/>
    </source>
</evidence>
<dbReference type="OrthoDB" id="206201at2759"/>
<dbReference type="PANTHER" id="PTHR43806">
    <property type="entry name" value="PEPTIDASE S8"/>
    <property type="match status" value="1"/>
</dbReference>
<dbReference type="InterPro" id="IPR037045">
    <property type="entry name" value="S8pro/Inhibitor_I9_sf"/>
</dbReference>
<comment type="similarity">
    <text evidence="1 5 6">Belongs to the peptidase S8 family.</text>
</comment>
<dbReference type="PANTHER" id="PTHR43806:SF11">
    <property type="entry name" value="CEREVISIN-RELATED"/>
    <property type="match status" value="1"/>
</dbReference>
<dbReference type="EMBL" id="KQ964534">
    <property type="protein sequence ID" value="KXN69441.1"/>
    <property type="molecule type" value="Genomic_DNA"/>
</dbReference>
<dbReference type="GO" id="GO:0006508">
    <property type="term" value="P:proteolysis"/>
    <property type="evidence" value="ECO:0007669"/>
    <property type="project" value="UniProtKB-KW"/>
</dbReference>
<feature type="signal peptide" evidence="7">
    <location>
        <begin position="1"/>
        <end position="20"/>
    </location>
</feature>
<dbReference type="InterPro" id="IPR010259">
    <property type="entry name" value="S8pro/Inhibitor_I9"/>
</dbReference>
<dbReference type="PRINTS" id="PR00723">
    <property type="entry name" value="SUBTILISIN"/>
</dbReference>
<dbReference type="Pfam" id="PF05922">
    <property type="entry name" value="Inhibitor_I9"/>
    <property type="match status" value="1"/>
</dbReference>
<dbReference type="FunFam" id="3.40.50.200:FF:000014">
    <property type="entry name" value="Proteinase K"/>
    <property type="match status" value="1"/>
</dbReference>
<dbReference type="InterPro" id="IPR023828">
    <property type="entry name" value="Peptidase_S8_Ser-AS"/>
</dbReference>
<dbReference type="Proteomes" id="UP000070444">
    <property type="component" value="Unassembled WGS sequence"/>
</dbReference>
<keyword evidence="3 5" id="KW-0378">Hydrolase</keyword>
<name>A0A137P3E9_CONC2</name>
<feature type="active site" description="Charge relay system" evidence="5">
    <location>
        <position position="325"/>
    </location>
</feature>
<evidence type="ECO:0000259" key="9">
    <source>
        <dbReference type="Pfam" id="PF05922"/>
    </source>
</evidence>
<reference evidence="10 11" key="1">
    <citation type="journal article" date="2015" name="Genome Biol. Evol.">
        <title>Phylogenomic analyses indicate that early fungi evolved digesting cell walls of algal ancestors of land plants.</title>
        <authorList>
            <person name="Chang Y."/>
            <person name="Wang S."/>
            <person name="Sekimoto S."/>
            <person name="Aerts A.L."/>
            <person name="Choi C."/>
            <person name="Clum A."/>
            <person name="LaButti K.M."/>
            <person name="Lindquist E.A."/>
            <person name="Yee Ngan C."/>
            <person name="Ohm R.A."/>
            <person name="Salamov A.A."/>
            <person name="Grigoriev I.V."/>
            <person name="Spatafora J.W."/>
            <person name="Berbee M.L."/>
        </authorList>
    </citation>
    <scope>NUCLEOTIDE SEQUENCE [LARGE SCALE GENOMIC DNA]</scope>
    <source>
        <strain evidence="10 11">NRRL 28638</strain>
    </source>
</reference>
<dbReference type="InterPro" id="IPR034193">
    <property type="entry name" value="PCSK9_ProteinaseK-like"/>
</dbReference>
<organism evidence="10 11">
    <name type="scientific">Conidiobolus coronatus (strain ATCC 28846 / CBS 209.66 / NRRL 28638)</name>
    <name type="common">Delacroixia coronata</name>
    <dbReference type="NCBI Taxonomy" id="796925"/>
    <lineage>
        <taxon>Eukaryota</taxon>
        <taxon>Fungi</taxon>
        <taxon>Fungi incertae sedis</taxon>
        <taxon>Zoopagomycota</taxon>
        <taxon>Entomophthoromycotina</taxon>
        <taxon>Entomophthoromycetes</taxon>
        <taxon>Entomophthorales</taxon>
        <taxon>Ancylistaceae</taxon>
        <taxon>Conidiobolus</taxon>
    </lineage>
</organism>
<dbReference type="InterPro" id="IPR036852">
    <property type="entry name" value="Peptidase_S8/S53_dom_sf"/>
</dbReference>
<keyword evidence="2 5" id="KW-0645">Protease</keyword>
<dbReference type="PROSITE" id="PS00138">
    <property type="entry name" value="SUBTILASE_SER"/>
    <property type="match status" value="1"/>
</dbReference>
<dbReference type="InterPro" id="IPR000209">
    <property type="entry name" value="Peptidase_S8/S53_dom"/>
</dbReference>
<gene>
    <name evidence="10" type="ORF">CONCODRAFT_165718</name>
</gene>
<keyword evidence="11" id="KW-1185">Reference proteome</keyword>
<evidence type="ECO:0000259" key="8">
    <source>
        <dbReference type="Pfam" id="PF00082"/>
    </source>
</evidence>
<dbReference type="InterPro" id="IPR050131">
    <property type="entry name" value="Peptidase_S8_subtilisin-like"/>
</dbReference>
<dbReference type="OMA" id="DNPPSWG"/>
<sequence>MQFIAVFATLSAFAVAIVSGEAIPGQYILSFDKNARSSYDAQVEAVTSLFTSRDGSNRLLHKFDTAFYGISAKLDAETLEKVKALPHVKKIEQDGVAKAYIAQSNAPWGLARVGQRGKLGAAPYTYNHANGGEGVTVFVLDTGVNTSHVDFGGRASWGTTTDDGSSDADGNGHGTHCAGTIAGNTYGVAKKANIVAVKVLGDDGSGSWSGVIAGIDWVTKHSAAKKVISMSLGGGKNDALNQAVTAAVNAGVVTVVAAGNENQDACNVSPASTPGAITVGATDVNDRKASFSNYGKCVDILAPGVNVLSTWIGSNTATNSISGTSMATPHVAGLAATVFSQGASASEVDSKLKAIGTKNAITGFNTATPNVLGFNGISA</sequence>
<dbReference type="PROSITE" id="PS00137">
    <property type="entry name" value="SUBTILASE_HIS"/>
    <property type="match status" value="1"/>
</dbReference>
<dbReference type="InterPro" id="IPR015500">
    <property type="entry name" value="Peptidase_S8_subtilisin-rel"/>
</dbReference>
<feature type="active site" description="Charge relay system" evidence="5">
    <location>
        <position position="141"/>
    </location>
</feature>
<protein>
    <submittedName>
        <fullName evidence="10">Uncharacterized protein</fullName>
    </submittedName>
</protein>
<evidence type="ECO:0000256" key="4">
    <source>
        <dbReference type="ARBA" id="ARBA00022825"/>
    </source>
</evidence>
<dbReference type="InterPro" id="IPR023827">
    <property type="entry name" value="Peptidase_S8_Asp-AS"/>
</dbReference>
<dbReference type="GO" id="GO:0004252">
    <property type="term" value="F:serine-type endopeptidase activity"/>
    <property type="evidence" value="ECO:0007669"/>
    <property type="project" value="UniProtKB-UniRule"/>
</dbReference>
<evidence type="ECO:0000256" key="1">
    <source>
        <dbReference type="ARBA" id="ARBA00011073"/>
    </source>
</evidence>
<dbReference type="GO" id="GO:0005615">
    <property type="term" value="C:extracellular space"/>
    <property type="evidence" value="ECO:0007669"/>
    <property type="project" value="TreeGrafter"/>
</dbReference>
<feature type="domain" description="Peptidase S8/S53" evidence="8">
    <location>
        <begin position="132"/>
        <end position="361"/>
    </location>
</feature>
<dbReference type="InterPro" id="IPR022398">
    <property type="entry name" value="Peptidase_S8_His-AS"/>
</dbReference>
<accession>A0A137P3E9</accession>
<keyword evidence="7" id="KW-0732">Signal</keyword>
<evidence type="ECO:0000313" key="11">
    <source>
        <dbReference type="Proteomes" id="UP000070444"/>
    </source>
</evidence>
<proteinExistence type="inferred from homology"/>
<dbReference type="Pfam" id="PF00082">
    <property type="entry name" value="Peptidase_S8"/>
    <property type="match status" value="1"/>
</dbReference>
<feature type="chain" id="PRO_5007294426" evidence="7">
    <location>
        <begin position="21"/>
        <end position="379"/>
    </location>
</feature>
<evidence type="ECO:0000256" key="6">
    <source>
        <dbReference type="RuleBase" id="RU003355"/>
    </source>
</evidence>
<dbReference type="Gene3D" id="3.30.70.80">
    <property type="entry name" value="Peptidase S8 propeptide/proteinase inhibitor I9"/>
    <property type="match status" value="1"/>
</dbReference>
<evidence type="ECO:0000256" key="3">
    <source>
        <dbReference type="ARBA" id="ARBA00022801"/>
    </source>
</evidence>
<dbReference type="SUPFAM" id="SSF52743">
    <property type="entry name" value="Subtilisin-like"/>
    <property type="match status" value="1"/>
</dbReference>
<feature type="active site" description="Charge relay system" evidence="5">
    <location>
        <position position="173"/>
    </location>
</feature>
<dbReference type="PROSITE" id="PS00136">
    <property type="entry name" value="SUBTILASE_ASP"/>
    <property type="match status" value="1"/>
</dbReference>
<dbReference type="PROSITE" id="PS51892">
    <property type="entry name" value="SUBTILASE"/>
    <property type="match status" value="1"/>
</dbReference>
<evidence type="ECO:0000256" key="2">
    <source>
        <dbReference type="ARBA" id="ARBA00022670"/>
    </source>
</evidence>